<name>A0A1I5ZD02_9BACI</name>
<sequence>MKHNNDDERVTEIQLPSNNEIHDEALIQEFERGIGSQVFILTPSFPFVFIGEITAVVGDNVVVDVQTTTIGELENRIWSIHIHQIEVFYIEQEGLPAIPELRDDM</sequence>
<dbReference type="EMBL" id="FOXX01000004">
    <property type="protein sequence ID" value="SFQ54340.1"/>
    <property type="molecule type" value="Genomic_DNA"/>
</dbReference>
<comment type="caution">
    <text evidence="1">The sequence shown here is derived from an EMBL/GenBank/DDBJ whole genome shotgun (WGS) entry which is preliminary data.</text>
</comment>
<protein>
    <submittedName>
        <fullName evidence="1">Uncharacterized protein</fullName>
    </submittedName>
</protein>
<accession>A0A1I5ZD02</accession>
<dbReference type="GeneID" id="93710601"/>
<evidence type="ECO:0000313" key="2">
    <source>
        <dbReference type="Proteomes" id="UP000182762"/>
    </source>
</evidence>
<dbReference type="RefSeq" id="WP_061804368.1">
    <property type="nucleotide sequence ID" value="NZ_FOXX01000004.1"/>
</dbReference>
<gene>
    <name evidence="1" type="ORF">SAMN02745910_01920</name>
</gene>
<proteinExistence type="predicted"/>
<dbReference type="Proteomes" id="UP000182762">
    <property type="component" value="Unassembled WGS sequence"/>
</dbReference>
<evidence type="ECO:0000313" key="1">
    <source>
        <dbReference type="EMBL" id="SFQ54340.1"/>
    </source>
</evidence>
<reference evidence="1 2" key="1">
    <citation type="submission" date="2016-10" db="EMBL/GenBank/DDBJ databases">
        <authorList>
            <person name="Varghese N."/>
            <person name="Submissions S."/>
        </authorList>
    </citation>
    <scope>NUCLEOTIDE SEQUENCE [LARGE SCALE GENOMIC DNA]</scope>
    <source>
        <strain evidence="1 2">DSM 13796</strain>
    </source>
</reference>
<keyword evidence="2" id="KW-1185">Reference proteome</keyword>
<organism evidence="1 2">
    <name type="scientific">Priestia endophytica DSM 13796</name>
    <dbReference type="NCBI Taxonomy" id="1121089"/>
    <lineage>
        <taxon>Bacteria</taxon>
        <taxon>Bacillati</taxon>
        <taxon>Bacillota</taxon>
        <taxon>Bacilli</taxon>
        <taxon>Bacillales</taxon>
        <taxon>Bacillaceae</taxon>
        <taxon>Priestia</taxon>
    </lineage>
</organism>